<accession>A0A9W7BZX8</accession>
<evidence type="ECO:0000256" key="2">
    <source>
        <dbReference type="SAM" id="MobiDB-lite"/>
    </source>
</evidence>
<feature type="coiled-coil region" evidence="1">
    <location>
        <begin position="293"/>
        <end position="348"/>
    </location>
</feature>
<name>A0A9W7BZX8_9STRA</name>
<dbReference type="EMBL" id="BRXY01000449">
    <property type="protein sequence ID" value="GMH95753.1"/>
    <property type="molecule type" value="Genomic_DNA"/>
</dbReference>
<dbReference type="InterPro" id="IPR037386">
    <property type="entry name" value="CCDC40"/>
</dbReference>
<feature type="coiled-coil region" evidence="1">
    <location>
        <begin position="433"/>
        <end position="495"/>
    </location>
</feature>
<protein>
    <recommendedName>
        <fullName evidence="5">Coiled-coil domain-containing protein 40</fullName>
    </recommendedName>
</protein>
<reference evidence="4" key="1">
    <citation type="journal article" date="2023" name="Commun. Biol.">
        <title>Genome analysis of Parmales, the sister group of diatoms, reveals the evolutionary specialization of diatoms from phago-mixotrophs to photoautotrophs.</title>
        <authorList>
            <person name="Ban H."/>
            <person name="Sato S."/>
            <person name="Yoshikawa S."/>
            <person name="Yamada K."/>
            <person name="Nakamura Y."/>
            <person name="Ichinomiya M."/>
            <person name="Sato N."/>
            <person name="Blanc-Mathieu R."/>
            <person name="Endo H."/>
            <person name="Kuwata A."/>
            <person name="Ogata H."/>
        </authorList>
    </citation>
    <scope>NUCLEOTIDE SEQUENCE [LARGE SCALE GENOMIC DNA]</scope>
    <source>
        <strain evidence="4">NIES 3701</strain>
    </source>
</reference>
<keyword evidence="1" id="KW-0175">Coiled coil</keyword>
<gene>
    <name evidence="3" type="ORF">TrST_g12688</name>
</gene>
<evidence type="ECO:0000313" key="4">
    <source>
        <dbReference type="Proteomes" id="UP001165085"/>
    </source>
</evidence>
<dbReference type="Pfam" id="PF08647">
    <property type="entry name" value="BRE1"/>
    <property type="match status" value="1"/>
</dbReference>
<dbReference type="OrthoDB" id="188741at2759"/>
<sequence>MSDPKDGGLDLPEEEPNTPMEQQNDDAGEQAPQSLEFEDENAYLEQDPDEAIQEFAANPMMSRVQSALYDQLKRTYDRVMIELLDKEEALRNVKSDREECGVQLYGMQQQLAKLQLTLEQAHQRFNMVNDNKGDDEGAIKQLKESHLAEKAAYDEIRKSVSKNQSELDALNETIRQVKLHNEEMKGEIAVTRRATYKAEDNVKELEVAKKGQDLYIDNLNERIKKLQADISLSEAQLLAQAKQTLEAKEMLAETGAEMDLIAFEKKQLMQQWKSSIIALTRRDEALSAATTALKDAQTATKDYDTEIDGLKREILKSQAQNETFVNVKDRLEAESKFIDDNIATIRAEREAISARFTMLQRSMKSTLEEEVKVKARGVVIGKELGAVRQNVAVAVRERHLLEEGIAVNRHEQITATKATKNLAKMEKAIISKVHEKEIEAANIKNEMARIKVDTLNTEAHNVQLRDSMEKCIVELREKDKLIEKYQMEIRQRNDEIEKKMYRVDRLNRKYEKMLDGVEDEESMGPLEASIKSINKEIDLEDGKAEQLQRTWLRDQTALVTTASETDEISEKNNELRARVNIMSQKKVRLLQDINTNEQELKALKASITVLHSDMSRLNDLIGRNVKLHDELKNSNFVSEQEFIQELKDLEKEAVGMESKIAEVKASKNQILDEIVEAERQILLWEKKIQLEKETQVTLDPTASNNEAAGMQREINSMKHRLNALTREQEKMIREMERAIHKREDIAVKNRNGIKEILPGEEILTKASLKKKIGGLKKNLKQTSRETATYAAASDERQQQLQQLTVELERVTSDYSALESTAKTLQEEINTSLYEKQKRQAMLDRKQKTIQKFIGLEQGSIAPVEKAEDEFAIEKRLAFANANAKKLQAIVAHVKGKFPHLEQVLERVGHLAVVED</sequence>
<comment type="caution">
    <text evidence="3">The sequence shown here is derived from an EMBL/GenBank/DDBJ whole genome shotgun (WGS) entry which is preliminary data.</text>
</comment>
<organism evidence="3 4">
    <name type="scientific">Triparma strigata</name>
    <dbReference type="NCBI Taxonomy" id="1606541"/>
    <lineage>
        <taxon>Eukaryota</taxon>
        <taxon>Sar</taxon>
        <taxon>Stramenopiles</taxon>
        <taxon>Ochrophyta</taxon>
        <taxon>Bolidophyceae</taxon>
        <taxon>Parmales</taxon>
        <taxon>Triparmaceae</taxon>
        <taxon>Triparma</taxon>
    </lineage>
</organism>
<keyword evidence="4" id="KW-1185">Reference proteome</keyword>
<feature type="region of interest" description="Disordered" evidence="2">
    <location>
        <begin position="1"/>
        <end position="41"/>
    </location>
</feature>
<evidence type="ECO:0000313" key="3">
    <source>
        <dbReference type="EMBL" id="GMH95753.1"/>
    </source>
</evidence>
<feature type="coiled-coil region" evidence="1">
    <location>
        <begin position="765"/>
        <end position="827"/>
    </location>
</feature>
<dbReference type="GO" id="GO:0035082">
    <property type="term" value="P:axoneme assembly"/>
    <property type="evidence" value="ECO:0007669"/>
    <property type="project" value="InterPro"/>
</dbReference>
<evidence type="ECO:0000256" key="1">
    <source>
        <dbReference type="SAM" id="Coils"/>
    </source>
</evidence>
<dbReference type="GO" id="GO:0005737">
    <property type="term" value="C:cytoplasm"/>
    <property type="evidence" value="ECO:0007669"/>
    <property type="project" value="TreeGrafter"/>
</dbReference>
<evidence type="ECO:0008006" key="5">
    <source>
        <dbReference type="Google" id="ProtNLM"/>
    </source>
</evidence>
<dbReference type="AlphaFoldDB" id="A0A9W7BZX8"/>
<feature type="coiled-coil region" evidence="1">
    <location>
        <begin position="69"/>
        <end position="187"/>
    </location>
</feature>
<feature type="coiled-coil region" evidence="1">
    <location>
        <begin position="639"/>
        <end position="741"/>
    </location>
</feature>
<proteinExistence type="predicted"/>
<dbReference type="Proteomes" id="UP001165085">
    <property type="component" value="Unassembled WGS sequence"/>
</dbReference>
<dbReference type="PANTHER" id="PTHR16275">
    <property type="entry name" value="COILED-COIL DOMAIN-CONTAINING PROTEIN 40"/>
    <property type="match status" value="1"/>
</dbReference>
<dbReference type="PANTHER" id="PTHR16275:SF8">
    <property type="entry name" value="COILED-COIL DOMAIN-CONTAINING PROTEIN 40"/>
    <property type="match status" value="1"/>
</dbReference>